<dbReference type="Pfam" id="PF21271">
    <property type="entry name" value="SNX17-31_F2_FERM"/>
    <property type="match status" value="1"/>
</dbReference>
<dbReference type="GO" id="GO:0030659">
    <property type="term" value="C:cytoplasmic vesicle membrane"/>
    <property type="evidence" value="ECO:0007669"/>
    <property type="project" value="UniProtKB-SubCell"/>
</dbReference>
<evidence type="ECO:0000256" key="9">
    <source>
        <dbReference type="ARBA" id="ARBA00023136"/>
    </source>
</evidence>
<dbReference type="InterPro" id="IPR048767">
    <property type="entry name" value="SNX17-31_FERM_F2"/>
</dbReference>
<dbReference type="CDD" id="cd14473">
    <property type="entry name" value="FERM_B-lobe"/>
    <property type="match status" value="1"/>
</dbReference>
<dbReference type="FunFam" id="3.30.1520.10:FF:000008">
    <property type="entry name" value="Sorting nexin-17 isoform1"/>
    <property type="match status" value="1"/>
</dbReference>
<evidence type="ECO:0000313" key="13">
    <source>
        <dbReference type="EMBL" id="KAL1122189.1"/>
    </source>
</evidence>
<dbReference type="SUPFAM" id="SSF47031">
    <property type="entry name" value="Second domain of FERM"/>
    <property type="match status" value="1"/>
</dbReference>
<keyword evidence="8" id="KW-0446">Lipid-binding</keyword>
<evidence type="ECO:0000256" key="2">
    <source>
        <dbReference type="ARBA" id="ARBA00004412"/>
    </source>
</evidence>
<dbReference type="Pfam" id="PF18116">
    <property type="entry name" value="SNX17_FERM_C"/>
    <property type="match status" value="1"/>
</dbReference>
<dbReference type="InterPro" id="IPR019748">
    <property type="entry name" value="FERM_central"/>
</dbReference>
<dbReference type="InterPro" id="IPR011993">
    <property type="entry name" value="PH-like_dom_sf"/>
</dbReference>
<feature type="domain" description="PX" evidence="12">
    <location>
        <begin position="1"/>
        <end position="108"/>
    </location>
</feature>
<feature type="region of interest" description="Disordered" evidence="11">
    <location>
        <begin position="430"/>
        <end position="469"/>
    </location>
</feature>
<dbReference type="CDD" id="cd13337">
    <property type="entry name" value="FERM-like_C_SNX17"/>
    <property type="match status" value="1"/>
</dbReference>
<dbReference type="GO" id="GO:0015031">
    <property type="term" value="P:protein transport"/>
    <property type="evidence" value="ECO:0007669"/>
    <property type="project" value="UniProtKB-KW"/>
</dbReference>
<name>A0ABD0YSM6_9HEMI</name>
<evidence type="ECO:0000256" key="8">
    <source>
        <dbReference type="ARBA" id="ARBA00023121"/>
    </source>
</evidence>
<keyword evidence="6" id="KW-0967">Endosome</keyword>
<keyword evidence="7" id="KW-0653">Protein transport</keyword>
<dbReference type="InterPro" id="IPR040842">
    <property type="entry name" value="SNX17/31_FERM"/>
</dbReference>
<dbReference type="EMBL" id="JBFDAA010000014">
    <property type="protein sequence ID" value="KAL1122189.1"/>
    <property type="molecule type" value="Genomic_DNA"/>
</dbReference>
<dbReference type="InterPro" id="IPR035963">
    <property type="entry name" value="FERM_2"/>
</dbReference>
<comment type="similarity">
    <text evidence="3">Belongs to the sorting nexin family.</text>
</comment>
<dbReference type="PROSITE" id="PS50195">
    <property type="entry name" value="PX"/>
    <property type="match status" value="1"/>
</dbReference>
<dbReference type="PANTHER" id="PTHR12431">
    <property type="entry name" value="SORTING NEXIN 17 AND 27"/>
    <property type="match status" value="1"/>
</dbReference>
<dbReference type="CDD" id="cd06885">
    <property type="entry name" value="PX_SNX17_31"/>
    <property type="match status" value="1"/>
</dbReference>
<keyword evidence="9" id="KW-0472">Membrane</keyword>
<dbReference type="Gene3D" id="2.30.29.30">
    <property type="entry name" value="Pleckstrin-homology domain (PH domain)/Phosphotyrosine-binding domain (PTB)"/>
    <property type="match status" value="1"/>
</dbReference>
<keyword evidence="5" id="KW-0963">Cytoplasm</keyword>
<dbReference type="Proteomes" id="UP001558652">
    <property type="component" value="Unassembled WGS sequence"/>
</dbReference>
<dbReference type="AlphaFoldDB" id="A0ABD0YSM6"/>
<dbReference type="FunFam" id="1.20.80.60:FF:000001">
    <property type="entry name" value="Sorting nexin-17 isoform1"/>
    <property type="match status" value="1"/>
</dbReference>
<comment type="caution">
    <text evidence="13">The sequence shown here is derived from an EMBL/GenBank/DDBJ whole genome shotgun (WGS) entry which is preliminary data.</text>
</comment>
<dbReference type="SUPFAM" id="SSF64268">
    <property type="entry name" value="PX domain"/>
    <property type="match status" value="1"/>
</dbReference>
<dbReference type="InterPro" id="IPR028666">
    <property type="entry name" value="SNX17_FERM_N"/>
</dbReference>
<dbReference type="Gene3D" id="3.30.1520.10">
    <property type="entry name" value="Phox-like domain"/>
    <property type="match status" value="1"/>
</dbReference>
<dbReference type="CDD" id="cd16121">
    <property type="entry name" value="FERM_F1_SNX17"/>
    <property type="match status" value="1"/>
</dbReference>
<evidence type="ECO:0000313" key="14">
    <source>
        <dbReference type="Proteomes" id="UP001558652"/>
    </source>
</evidence>
<evidence type="ECO:0000256" key="5">
    <source>
        <dbReference type="ARBA" id="ARBA00022490"/>
    </source>
</evidence>
<dbReference type="InterPro" id="IPR048763">
    <property type="entry name" value="SNX17-31_FERM_F1"/>
</dbReference>
<dbReference type="GO" id="GO:0008289">
    <property type="term" value="F:lipid binding"/>
    <property type="evidence" value="ECO:0007669"/>
    <property type="project" value="UniProtKB-KW"/>
</dbReference>
<evidence type="ECO:0000256" key="7">
    <source>
        <dbReference type="ARBA" id="ARBA00022927"/>
    </source>
</evidence>
<dbReference type="GO" id="GO:0005769">
    <property type="term" value="C:early endosome"/>
    <property type="evidence" value="ECO:0007669"/>
    <property type="project" value="UniProtKB-SubCell"/>
</dbReference>
<protein>
    <recommendedName>
        <fullName evidence="12">PX domain-containing protein</fullName>
    </recommendedName>
</protein>
<dbReference type="InterPro" id="IPR037836">
    <property type="entry name" value="SNX17_FERM-like_dom"/>
</dbReference>
<evidence type="ECO:0000256" key="3">
    <source>
        <dbReference type="ARBA" id="ARBA00010883"/>
    </source>
</evidence>
<keyword evidence="14" id="KW-1185">Reference proteome</keyword>
<evidence type="ECO:0000256" key="4">
    <source>
        <dbReference type="ARBA" id="ARBA00022448"/>
    </source>
</evidence>
<gene>
    <name evidence="13" type="ORF">AAG570_003594</name>
</gene>
<comment type="subcellular location">
    <subcellularLocation>
        <location evidence="1">Cytoplasmic vesicle membrane</location>
        <topology evidence="1">Peripheral membrane protein</topology>
        <orientation evidence="1">Cytoplasmic side</orientation>
    </subcellularLocation>
    <subcellularLocation>
        <location evidence="2">Early endosome</location>
    </subcellularLocation>
</comment>
<dbReference type="Pfam" id="PF21273">
    <property type="entry name" value="SNX17-27-31_F1_FERM"/>
    <property type="match status" value="1"/>
</dbReference>
<reference evidence="13 14" key="1">
    <citation type="submission" date="2024-07" db="EMBL/GenBank/DDBJ databases">
        <title>Chromosome-level genome assembly of the water stick insect Ranatra chinensis (Heteroptera: Nepidae).</title>
        <authorList>
            <person name="Liu X."/>
        </authorList>
    </citation>
    <scope>NUCLEOTIDE SEQUENCE [LARGE SCALE GENOMIC DNA]</scope>
    <source>
        <strain evidence="13">Cailab_2021Rc</strain>
        <tissue evidence="13">Muscle</tissue>
    </source>
</reference>
<feature type="compositionally biased region" description="Polar residues" evidence="11">
    <location>
        <begin position="460"/>
        <end position="469"/>
    </location>
</feature>
<dbReference type="SMART" id="SM00312">
    <property type="entry name" value="PX"/>
    <property type="match status" value="1"/>
</dbReference>
<dbReference type="Gene3D" id="1.20.80.60">
    <property type="match status" value="1"/>
</dbReference>
<keyword evidence="10" id="KW-0968">Cytoplasmic vesicle</keyword>
<evidence type="ECO:0000256" key="10">
    <source>
        <dbReference type="ARBA" id="ARBA00023329"/>
    </source>
</evidence>
<dbReference type="FunFam" id="2.30.29.30:FF:000145">
    <property type="entry name" value="Sorting nexin-17 isoform1"/>
    <property type="match status" value="1"/>
</dbReference>
<dbReference type="PANTHER" id="PTHR12431:SF14">
    <property type="entry name" value="LD15323P"/>
    <property type="match status" value="1"/>
</dbReference>
<feature type="compositionally biased region" description="Polar residues" evidence="11">
    <location>
        <begin position="431"/>
        <end position="446"/>
    </location>
</feature>
<proteinExistence type="inferred from homology"/>
<dbReference type="InterPro" id="IPR036871">
    <property type="entry name" value="PX_dom_sf"/>
</dbReference>
<accession>A0ABD0YSM6</accession>
<dbReference type="InterPro" id="IPR001683">
    <property type="entry name" value="PX_dom"/>
</dbReference>
<evidence type="ECO:0000256" key="6">
    <source>
        <dbReference type="ARBA" id="ARBA00022753"/>
    </source>
</evidence>
<dbReference type="Pfam" id="PF00787">
    <property type="entry name" value="PX"/>
    <property type="match status" value="1"/>
</dbReference>
<keyword evidence="4" id="KW-0813">Transport</keyword>
<sequence>MHYSIPDTQECTELNGSTYIGYNLHVNGEYHCTVRYKQLHGLNEQLKKHYGQDNVPPFPPKKYWPLTPNQIEERRSQLEKYFQLVGQNPLLMNADIFNKFLLTAQQESSNEKVHEVTIDVFLMNECKISVTASSGESSDSVLEKVCHQINLPVMYTYYFSLFLIKREDGEITIIRKLQDFESPYISQKNIQGTHKIMLRKSYCDPEYDLELMHDRVALNLLYVQTVSDIERGWVICPKEIHAQLATLQARGAKKEYLELARTLKYYGYTEFRGCICDYPVPDSRVTVSTGHRELVVRTRTVNGDTKETSFKVTRMRCWRITTHNDLIEAENNSLETKSLQYDVAFEYLIAKDKLQWITISTKQAILISVCLQSMVEELLIKKAGAKIKQVCIKQGILIVFQPCEQRNGSFSYIRRDGSSQIIAISQSSSADTLSNSTPNGSVTSPVKSEPTMSMRRLSEKLSNLSKTSCKNQPLVENDAFEGIGDDDL</sequence>
<evidence type="ECO:0000259" key="12">
    <source>
        <dbReference type="PROSITE" id="PS50195"/>
    </source>
</evidence>
<evidence type="ECO:0000256" key="11">
    <source>
        <dbReference type="SAM" id="MobiDB-lite"/>
    </source>
</evidence>
<dbReference type="Gene3D" id="3.10.20.90">
    <property type="entry name" value="Phosphatidylinositol 3-kinase Catalytic Subunit, Chain A, domain 1"/>
    <property type="match status" value="1"/>
</dbReference>
<evidence type="ECO:0000256" key="1">
    <source>
        <dbReference type="ARBA" id="ARBA00004180"/>
    </source>
</evidence>
<organism evidence="13 14">
    <name type="scientific">Ranatra chinensis</name>
    <dbReference type="NCBI Taxonomy" id="642074"/>
    <lineage>
        <taxon>Eukaryota</taxon>
        <taxon>Metazoa</taxon>
        <taxon>Ecdysozoa</taxon>
        <taxon>Arthropoda</taxon>
        <taxon>Hexapoda</taxon>
        <taxon>Insecta</taxon>
        <taxon>Pterygota</taxon>
        <taxon>Neoptera</taxon>
        <taxon>Paraneoptera</taxon>
        <taxon>Hemiptera</taxon>
        <taxon>Heteroptera</taxon>
        <taxon>Panheteroptera</taxon>
        <taxon>Nepomorpha</taxon>
        <taxon>Nepidae</taxon>
        <taxon>Ranatrinae</taxon>
        <taxon>Ranatra</taxon>
    </lineage>
</organism>